<dbReference type="Gene3D" id="1.20.144.10">
    <property type="entry name" value="Phosphatidic acid phosphatase type 2/haloperoxidase"/>
    <property type="match status" value="1"/>
</dbReference>
<feature type="transmembrane region" description="Helical" evidence="1">
    <location>
        <begin position="153"/>
        <end position="172"/>
    </location>
</feature>
<dbReference type="SUPFAM" id="SSF48317">
    <property type="entry name" value="Acid phosphatase/Vanadium-dependent haloperoxidase"/>
    <property type="match status" value="1"/>
</dbReference>
<proteinExistence type="predicted"/>
<dbReference type="RefSeq" id="WP_364211157.1">
    <property type="nucleotide sequence ID" value="NZ_JBCGDC010000055.1"/>
</dbReference>
<dbReference type="InterPro" id="IPR036938">
    <property type="entry name" value="PAP2/HPO_sf"/>
</dbReference>
<evidence type="ECO:0000313" key="3">
    <source>
        <dbReference type="EMBL" id="MFB6395282.1"/>
    </source>
</evidence>
<feature type="domain" description="Phosphatidic acid phosphatase type 2/haloperoxidase" evidence="2">
    <location>
        <begin position="103"/>
        <end position="230"/>
    </location>
</feature>
<keyword evidence="1" id="KW-1133">Transmembrane helix</keyword>
<feature type="transmembrane region" description="Helical" evidence="1">
    <location>
        <begin position="21"/>
        <end position="46"/>
    </location>
</feature>
<feature type="transmembrane region" description="Helical" evidence="1">
    <location>
        <begin position="193"/>
        <end position="220"/>
    </location>
</feature>
<dbReference type="InterPro" id="IPR000326">
    <property type="entry name" value="PAP2/HPO"/>
</dbReference>
<name>A0ABV5CTM2_9ACTN</name>
<gene>
    <name evidence="3" type="ORF">AAFH96_19525</name>
</gene>
<sequence length="261" mass="28652">MQLTRTVRQIAGLTPRPVRPAGWWLDGVLLVATAALTLALANGLFLDTDIAVRDWVDSHRPEAAYWTARVFNFLGQGGWLLMPVAGLLAAALAWRSRSVRPALVFAGGFLITYATIGPMKLLLHRGYPHNEDVAHPERLFSDPTEHAYPSGHVANAIVWYGVITLLLAGLLRHLHRPDVSPAVYRTIRVAPPAIVFCTTTYLGFHWITDSIAGFLLGLLLSRLLSRVPWDDLPLPALPNGFDRPAIFNQPAAPVEKPTPVS</sequence>
<feature type="transmembrane region" description="Helical" evidence="1">
    <location>
        <begin position="102"/>
        <end position="123"/>
    </location>
</feature>
<dbReference type="Proteomes" id="UP001582793">
    <property type="component" value="Unassembled WGS sequence"/>
</dbReference>
<dbReference type="EMBL" id="JBCGDC010000055">
    <property type="protein sequence ID" value="MFB6395282.1"/>
    <property type="molecule type" value="Genomic_DNA"/>
</dbReference>
<accession>A0ABV5CTM2</accession>
<keyword evidence="4" id="KW-1185">Reference proteome</keyword>
<organism evidence="3 4">
    <name type="scientific">Polymorphospora lycopeni</name>
    <dbReference type="NCBI Taxonomy" id="3140240"/>
    <lineage>
        <taxon>Bacteria</taxon>
        <taxon>Bacillati</taxon>
        <taxon>Actinomycetota</taxon>
        <taxon>Actinomycetes</taxon>
        <taxon>Micromonosporales</taxon>
        <taxon>Micromonosporaceae</taxon>
        <taxon>Polymorphospora</taxon>
    </lineage>
</organism>
<reference evidence="3 4" key="1">
    <citation type="submission" date="2024-04" db="EMBL/GenBank/DDBJ databases">
        <title>Polymorphospora sp. isolated from Baiyangdian Lake in Xiong'an New Area.</title>
        <authorList>
            <person name="Zhang X."/>
            <person name="Liu J."/>
        </authorList>
    </citation>
    <scope>NUCLEOTIDE SEQUENCE [LARGE SCALE GENOMIC DNA]</scope>
    <source>
        <strain evidence="3 4">2-325</strain>
    </source>
</reference>
<keyword evidence="1" id="KW-0812">Transmembrane</keyword>
<evidence type="ECO:0000256" key="1">
    <source>
        <dbReference type="SAM" id="Phobius"/>
    </source>
</evidence>
<evidence type="ECO:0000313" key="4">
    <source>
        <dbReference type="Proteomes" id="UP001582793"/>
    </source>
</evidence>
<feature type="transmembrane region" description="Helical" evidence="1">
    <location>
        <begin position="66"/>
        <end position="90"/>
    </location>
</feature>
<evidence type="ECO:0000259" key="2">
    <source>
        <dbReference type="Pfam" id="PF01569"/>
    </source>
</evidence>
<keyword evidence="1" id="KW-0472">Membrane</keyword>
<dbReference type="Pfam" id="PF01569">
    <property type="entry name" value="PAP2"/>
    <property type="match status" value="1"/>
</dbReference>
<protein>
    <submittedName>
        <fullName evidence="3">Phosphatase PAP2 family protein</fullName>
    </submittedName>
</protein>
<comment type="caution">
    <text evidence="3">The sequence shown here is derived from an EMBL/GenBank/DDBJ whole genome shotgun (WGS) entry which is preliminary data.</text>
</comment>